<name>A0A9D1JKP2_9FIRM</name>
<feature type="region of interest" description="Disordered" evidence="1">
    <location>
        <begin position="90"/>
        <end position="110"/>
    </location>
</feature>
<dbReference type="AlphaFoldDB" id="A0A9D1JKP2"/>
<proteinExistence type="predicted"/>
<reference evidence="2" key="2">
    <citation type="journal article" date="2021" name="PeerJ">
        <title>Extensive microbial diversity within the chicken gut microbiome revealed by metagenomics and culture.</title>
        <authorList>
            <person name="Gilroy R."/>
            <person name="Ravi A."/>
            <person name="Getino M."/>
            <person name="Pursley I."/>
            <person name="Horton D.L."/>
            <person name="Alikhan N.F."/>
            <person name="Baker D."/>
            <person name="Gharbi K."/>
            <person name="Hall N."/>
            <person name="Watson M."/>
            <person name="Adriaenssens E.M."/>
            <person name="Foster-Nyarko E."/>
            <person name="Jarju S."/>
            <person name="Secka A."/>
            <person name="Antonio M."/>
            <person name="Oren A."/>
            <person name="Chaudhuri R.R."/>
            <person name="La Ragione R."/>
            <person name="Hildebrand F."/>
            <person name="Pallen M.J."/>
        </authorList>
    </citation>
    <scope>NUCLEOTIDE SEQUENCE</scope>
    <source>
        <strain evidence="2">CHK190-19873</strain>
    </source>
</reference>
<organism evidence="2 3">
    <name type="scientific">Candidatus Limivivens intestinipullorum</name>
    <dbReference type="NCBI Taxonomy" id="2840858"/>
    <lineage>
        <taxon>Bacteria</taxon>
        <taxon>Bacillati</taxon>
        <taxon>Bacillota</taxon>
        <taxon>Clostridia</taxon>
        <taxon>Lachnospirales</taxon>
        <taxon>Lachnospiraceae</taxon>
        <taxon>Lachnospiraceae incertae sedis</taxon>
        <taxon>Candidatus Limivivens</taxon>
    </lineage>
</organism>
<dbReference type="EMBL" id="DVIQ01000073">
    <property type="protein sequence ID" value="HIS32267.1"/>
    <property type="molecule type" value="Genomic_DNA"/>
</dbReference>
<evidence type="ECO:0000256" key="1">
    <source>
        <dbReference type="SAM" id="MobiDB-lite"/>
    </source>
</evidence>
<feature type="compositionally biased region" description="Polar residues" evidence="1">
    <location>
        <begin position="99"/>
        <end position="110"/>
    </location>
</feature>
<evidence type="ECO:0000313" key="3">
    <source>
        <dbReference type="Proteomes" id="UP000823935"/>
    </source>
</evidence>
<accession>A0A9D1JKP2</accession>
<protein>
    <submittedName>
        <fullName evidence="2">Uncharacterized protein</fullName>
    </submittedName>
</protein>
<gene>
    <name evidence="2" type="ORF">IAB44_12100</name>
</gene>
<comment type="caution">
    <text evidence="2">The sequence shown here is derived from an EMBL/GenBank/DDBJ whole genome shotgun (WGS) entry which is preliminary data.</text>
</comment>
<reference evidence="2" key="1">
    <citation type="submission" date="2020-10" db="EMBL/GenBank/DDBJ databases">
        <authorList>
            <person name="Gilroy R."/>
        </authorList>
    </citation>
    <scope>NUCLEOTIDE SEQUENCE</scope>
    <source>
        <strain evidence="2">CHK190-19873</strain>
    </source>
</reference>
<evidence type="ECO:0000313" key="2">
    <source>
        <dbReference type="EMBL" id="HIS32267.1"/>
    </source>
</evidence>
<dbReference type="Proteomes" id="UP000823935">
    <property type="component" value="Unassembled WGS sequence"/>
</dbReference>
<sequence length="110" mass="11538">MGIICKGTIAGIEGNTARVLPSDAEAKPTAKIMIPWHLRGDTGKLEKGTLVVYAEFDDATGLLLGRADGEWGEYIPRLRTDSTSASGISLSAHTHDIVSGSSSTGRPKGE</sequence>